<feature type="non-terminal residue" evidence="1">
    <location>
        <position position="135"/>
    </location>
</feature>
<gene>
    <name evidence="1" type="ORF">S03H2_46115</name>
</gene>
<sequence length="135" mass="15781">MNEMEKIDLKISEQEFADLNLRYPNHGKSSVISGRADELVKMHFRNQNNNCVFEKLSNGGDLRITSIDEVLEIEIKGTAETGINWQRLKVSGKPSYRLLINGLPLYRVCGVYERFPVIYILHFCRDFDMRTEPRW</sequence>
<proteinExistence type="predicted"/>
<evidence type="ECO:0000313" key="1">
    <source>
        <dbReference type="EMBL" id="GAH75514.1"/>
    </source>
</evidence>
<evidence type="ECO:0008006" key="2">
    <source>
        <dbReference type="Google" id="ProtNLM"/>
    </source>
</evidence>
<comment type="caution">
    <text evidence="1">The sequence shown here is derived from an EMBL/GenBank/DDBJ whole genome shotgun (WGS) entry which is preliminary data.</text>
</comment>
<reference evidence="1" key="1">
    <citation type="journal article" date="2014" name="Front. Microbiol.">
        <title>High frequency of phylogenetically diverse reductive dehalogenase-homologous genes in deep subseafloor sedimentary metagenomes.</title>
        <authorList>
            <person name="Kawai M."/>
            <person name="Futagami T."/>
            <person name="Toyoda A."/>
            <person name="Takaki Y."/>
            <person name="Nishi S."/>
            <person name="Hori S."/>
            <person name="Arai W."/>
            <person name="Tsubouchi T."/>
            <person name="Morono Y."/>
            <person name="Uchiyama I."/>
            <person name="Ito T."/>
            <person name="Fujiyama A."/>
            <person name="Inagaki F."/>
            <person name="Takami H."/>
        </authorList>
    </citation>
    <scope>NUCLEOTIDE SEQUENCE</scope>
    <source>
        <strain evidence="1">Expedition CK06-06</strain>
    </source>
</reference>
<protein>
    <recommendedName>
        <fullName evidence="2">Protein NO VEIN C-terminal domain-containing protein</fullName>
    </recommendedName>
</protein>
<dbReference type="EMBL" id="BARU01028930">
    <property type="protein sequence ID" value="GAH75514.1"/>
    <property type="molecule type" value="Genomic_DNA"/>
</dbReference>
<dbReference type="AlphaFoldDB" id="X1JAZ1"/>
<organism evidence="1">
    <name type="scientific">marine sediment metagenome</name>
    <dbReference type="NCBI Taxonomy" id="412755"/>
    <lineage>
        <taxon>unclassified sequences</taxon>
        <taxon>metagenomes</taxon>
        <taxon>ecological metagenomes</taxon>
    </lineage>
</organism>
<accession>X1JAZ1</accession>
<name>X1JAZ1_9ZZZZ</name>